<evidence type="ECO:0000313" key="1">
    <source>
        <dbReference type="EMBL" id="KAF9522509.1"/>
    </source>
</evidence>
<dbReference type="AlphaFoldDB" id="A0A9P6E4Q4"/>
<sequence>MSQHDVKDAIHGLFESSNLSEERYFALKEMSGNERVIKEIATVLNMQLSSLDSWNWPEKGLLVEIRSDITGRHRIPISSKPFFCTT</sequence>
<comment type="caution">
    <text evidence="1">The sequence shown here is derived from an EMBL/GenBank/DDBJ whole genome shotgun (WGS) entry which is preliminary data.</text>
</comment>
<evidence type="ECO:0000313" key="2">
    <source>
        <dbReference type="Proteomes" id="UP000807306"/>
    </source>
</evidence>
<dbReference type="Proteomes" id="UP000807306">
    <property type="component" value="Unassembled WGS sequence"/>
</dbReference>
<dbReference type="EMBL" id="MU157943">
    <property type="protein sequence ID" value="KAF9522509.1"/>
    <property type="molecule type" value="Genomic_DNA"/>
</dbReference>
<keyword evidence="2" id="KW-1185">Reference proteome</keyword>
<name>A0A9P6E4Q4_9AGAR</name>
<organism evidence="1 2">
    <name type="scientific">Crepidotus variabilis</name>
    <dbReference type="NCBI Taxonomy" id="179855"/>
    <lineage>
        <taxon>Eukaryota</taxon>
        <taxon>Fungi</taxon>
        <taxon>Dikarya</taxon>
        <taxon>Basidiomycota</taxon>
        <taxon>Agaricomycotina</taxon>
        <taxon>Agaricomycetes</taxon>
        <taxon>Agaricomycetidae</taxon>
        <taxon>Agaricales</taxon>
        <taxon>Agaricineae</taxon>
        <taxon>Crepidotaceae</taxon>
        <taxon>Crepidotus</taxon>
    </lineage>
</organism>
<dbReference type="OrthoDB" id="74545at2759"/>
<dbReference type="PANTHER" id="PTHR37015">
    <property type="entry name" value="REVERSE TRANSCRIPTASE DOMAIN-CONTAINING PROTEIN"/>
    <property type="match status" value="1"/>
</dbReference>
<gene>
    <name evidence="1" type="ORF">CPB83DRAFT_110870</name>
</gene>
<dbReference type="PANTHER" id="PTHR37015:SF2">
    <property type="entry name" value="REVERSE TRANSCRIPTASE DOMAIN-CONTAINING PROTEIN"/>
    <property type="match status" value="1"/>
</dbReference>
<protein>
    <submittedName>
        <fullName evidence="1">Uncharacterized protein</fullName>
    </submittedName>
</protein>
<reference evidence="1" key="1">
    <citation type="submission" date="2020-11" db="EMBL/GenBank/DDBJ databases">
        <authorList>
            <consortium name="DOE Joint Genome Institute"/>
            <person name="Ahrendt S."/>
            <person name="Riley R."/>
            <person name="Andreopoulos W."/>
            <person name="Labutti K."/>
            <person name="Pangilinan J."/>
            <person name="Ruiz-Duenas F.J."/>
            <person name="Barrasa J.M."/>
            <person name="Sanchez-Garcia M."/>
            <person name="Camarero S."/>
            <person name="Miyauchi S."/>
            <person name="Serrano A."/>
            <person name="Linde D."/>
            <person name="Babiker R."/>
            <person name="Drula E."/>
            <person name="Ayuso-Fernandez I."/>
            <person name="Pacheco R."/>
            <person name="Padilla G."/>
            <person name="Ferreira P."/>
            <person name="Barriuso J."/>
            <person name="Kellner H."/>
            <person name="Castanera R."/>
            <person name="Alfaro M."/>
            <person name="Ramirez L."/>
            <person name="Pisabarro A.G."/>
            <person name="Kuo A."/>
            <person name="Tritt A."/>
            <person name="Lipzen A."/>
            <person name="He G."/>
            <person name="Yan M."/>
            <person name="Ng V."/>
            <person name="Cullen D."/>
            <person name="Martin F."/>
            <person name="Rosso M.-N."/>
            <person name="Henrissat B."/>
            <person name="Hibbett D."/>
            <person name="Martinez A.T."/>
            <person name="Grigoriev I.V."/>
        </authorList>
    </citation>
    <scope>NUCLEOTIDE SEQUENCE</scope>
    <source>
        <strain evidence="1">CBS 506.95</strain>
    </source>
</reference>
<proteinExistence type="predicted"/>
<accession>A0A9P6E4Q4</accession>